<evidence type="ECO:0000256" key="1">
    <source>
        <dbReference type="SAM" id="MobiDB-lite"/>
    </source>
</evidence>
<sequence length="147" mass="16873">MAGRMHGMNELLAFALIDSHSNPDRLDFDAHRNTRIPIKVNLTVYNEKKPEVQTSYVFCQVKCSPEDINLFFDNGTQMIEISTQGFDYRLQLSESNHTSSTRHDINQLRRESYSGSTAAKPPQQSFPVESRLLLQPQLHAVLPRKRN</sequence>
<organism evidence="2 3">
    <name type="scientific">Acrobeloides nanus</name>
    <dbReference type="NCBI Taxonomy" id="290746"/>
    <lineage>
        <taxon>Eukaryota</taxon>
        <taxon>Metazoa</taxon>
        <taxon>Ecdysozoa</taxon>
        <taxon>Nematoda</taxon>
        <taxon>Chromadorea</taxon>
        <taxon>Rhabditida</taxon>
        <taxon>Tylenchina</taxon>
        <taxon>Cephalobomorpha</taxon>
        <taxon>Cephaloboidea</taxon>
        <taxon>Cephalobidae</taxon>
        <taxon>Acrobeloides</taxon>
    </lineage>
</organism>
<accession>A0A914CJH0</accession>
<feature type="compositionally biased region" description="Polar residues" evidence="1">
    <location>
        <begin position="113"/>
        <end position="126"/>
    </location>
</feature>
<evidence type="ECO:0000313" key="3">
    <source>
        <dbReference type="WBParaSite" id="ACRNAN_scaffold11440.g19054.t1"/>
    </source>
</evidence>
<dbReference type="Proteomes" id="UP000887540">
    <property type="component" value="Unplaced"/>
</dbReference>
<name>A0A914CJH0_9BILA</name>
<feature type="region of interest" description="Disordered" evidence="1">
    <location>
        <begin position="95"/>
        <end position="126"/>
    </location>
</feature>
<reference evidence="3" key="1">
    <citation type="submission" date="2022-11" db="UniProtKB">
        <authorList>
            <consortium name="WormBaseParasite"/>
        </authorList>
    </citation>
    <scope>IDENTIFICATION</scope>
</reference>
<keyword evidence="2" id="KW-1185">Reference proteome</keyword>
<feature type="compositionally biased region" description="Basic and acidic residues" evidence="1">
    <location>
        <begin position="101"/>
        <end position="112"/>
    </location>
</feature>
<dbReference type="AlphaFoldDB" id="A0A914CJH0"/>
<evidence type="ECO:0000313" key="2">
    <source>
        <dbReference type="Proteomes" id="UP000887540"/>
    </source>
</evidence>
<proteinExistence type="predicted"/>
<protein>
    <submittedName>
        <fullName evidence="3">Uncharacterized protein</fullName>
    </submittedName>
</protein>
<dbReference type="WBParaSite" id="ACRNAN_scaffold11440.g19054.t1">
    <property type="protein sequence ID" value="ACRNAN_scaffold11440.g19054.t1"/>
    <property type="gene ID" value="ACRNAN_scaffold11440.g19054"/>
</dbReference>